<dbReference type="PANTHER" id="PTHR11103">
    <property type="entry name" value="SLR1189 PROTEIN"/>
    <property type="match status" value="1"/>
</dbReference>
<feature type="binding site" evidence="3">
    <location>
        <position position="294"/>
    </location>
    <ligand>
        <name>Zn(2+)</name>
        <dbReference type="ChEBI" id="CHEBI:29105"/>
    </ligand>
</feature>
<dbReference type="AlphaFoldDB" id="A0A5C5UWE1"/>
<organism evidence="5 6">
    <name type="scientific">Posidoniimonas corsicana</name>
    <dbReference type="NCBI Taxonomy" id="1938618"/>
    <lineage>
        <taxon>Bacteria</taxon>
        <taxon>Pseudomonadati</taxon>
        <taxon>Planctomycetota</taxon>
        <taxon>Planctomycetia</taxon>
        <taxon>Pirellulales</taxon>
        <taxon>Lacipirellulaceae</taxon>
        <taxon>Posidoniimonas</taxon>
    </lineage>
</organism>
<protein>
    <submittedName>
        <fullName evidence="5">Bifunctional homocysteine S-methyltransferase/5,10-methylenetetrahydrofolate reductase</fullName>
    </submittedName>
</protein>
<keyword evidence="3" id="KW-0862">Zinc</keyword>
<feature type="binding site" evidence="3">
    <location>
        <position position="295"/>
    </location>
    <ligand>
        <name>Zn(2+)</name>
        <dbReference type="ChEBI" id="CHEBI:29105"/>
    </ligand>
</feature>
<dbReference type="GO" id="GO:0046872">
    <property type="term" value="F:metal ion binding"/>
    <property type="evidence" value="ECO:0007669"/>
    <property type="project" value="UniProtKB-KW"/>
</dbReference>
<dbReference type="Gene3D" id="3.20.20.330">
    <property type="entry name" value="Homocysteine-binding-like domain"/>
    <property type="match status" value="1"/>
</dbReference>
<dbReference type="GO" id="GO:0008168">
    <property type="term" value="F:methyltransferase activity"/>
    <property type="evidence" value="ECO:0007669"/>
    <property type="project" value="UniProtKB-UniRule"/>
</dbReference>
<dbReference type="RefSeq" id="WP_146568560.1">
    <property type="nucleotide sequence ID" value="NZ_SIHJ01000005.1"/>
</dbReference>
<keyword evidence="6" id="KW-1185">Reference proteome</keyword>
<evidence type="ECO:0000313" key="6">
    <source>
        <dbReference type="Proteomes" id="UP000316714"/>
    </source>
</evidence>
<keyword evidence="1 3" id="KW-0489">Methyltransferase</keyword>
<feature type="binding site" evidence="3">
    <location>
        <position position="225"/>
    </location>
    <ligand>
        <name>Zn(2+)</name>
        <dbReference type="ChEBI" id="CHEBI:29105"/>
    </ligand>
</feature>
<evidence type="ECO:0000256" key="2">
    <source>
        <dbReference type="ARBA" id="ARBA00022679"/>
    </source>
</evidence>
<accession>A0A5C5UWE1</accession>
<dbReference type="InterPro" id="IPR036589">
    <property type="entry name" value="HCY_dom_sf"/>
</dbReference>
<reference evidence="5 6" key="1">
    <citation type="submission" date="2019-02" db="EMBL/GenBank/DDBJ databases">
        <title>Deep-cultivation of Planctomycetes and their phenomic and genomic characterization uncovers novel biology.</title>
        <authorList>
            <person name="Wiegand S."/>
            <person name="Jogler M."/>
            <person name="Boedeker C."/>
            <person name="Pinto D."/>
            <person name="Vollmers J."/>
            <person name="Rivas-Marin E."/>
            <person name="Kohn T."/>
            <person name="Peeters S.H."/>
            <person name="Heuer A."/>
            <person name="Rast P."/>
            <person name="Oberbeckmann S."/>
            <person name="Bunk B."/>
            <person name="Jeske O."/>
            <person name="Meyerdierks A."/>
            <person name="Storesund J.E."/>
            <person name="Kallscheuer N."/>
            <person name="Luecker S."/>
            <person name="Lage O.M."/>
            <person name="Pohl T."/>
            <person name="Merkel B.J."/>
            <person name="Hornburger P."/>
            <person name="Mueller R.-W."/>
            <person name="Bruemmer F."/>
            <person name="Labrenz M."/>
            <person name="Spormann A.M."/>
            <person name="Op Den Camp H."/>
            <person name="Overmann J."/>
            <person name="Amann R."/>
            <person name="Jetten M.S.M."/>
            <person name="Mascher T."/>
            <person name="Medema M.H."/>
            <person name="Devos D.P."/>
            <person name="Kaster A.-K."/>
            <person name="Ovreas L."/>
            <person name="Rohde M."/>
            <person name="Galperin M.Y."/>
            <person name="Jogler C."/>
        </authorList>
    </citation>
    <scope>NUCLEOTIDE SEQUENCE [LARGE SCALE GENOMIC DNA]</scope>
    <source>
        <strain evidence="5 6">KOR34</strain>
    </source>
</reference>
<gene>
    <name evidence="5" type="primary">yitJ</name>
    <name evidence="5" type="ORF">KOR34_47470</name>
</gene>
<dbReference type="OrthoDB" id="9803687at2"/>
<evidence type="ECO:0000259" key="4">
    <source>
        <dbReference type="PROSITE" id="PS50970"/>
    </source>
</evidence>
<name>A0A5C5UWE1_9BACT</name>
<proteinExistence type="predicted"/>
<keyword evidence="3" id="KW-0479">Metal-binding</keyword>
<dbReference type="Pfam" id="PF02574">
    <property type="entry name" value="S-methyl_trans"/>
    <property type="match status" value="1"/>
</dbReference>
<dbReference type="EMBL" id="SIHJ01000005">
    <property type="protein sequence ID" value="TWT30189.1"/>
    <property type="molecule type" value="Genomic_DNA"/>
</dbReference>
<feature type="domain" description="Hcy-binding" evidence="4">
    <location>
        <begin position="4"/>
        <end position="309"/>
    </location>
</feature>
<dbReference type="PROSITE" id="PS50970">
    <property type="entry name" value="HCY"/>
    <property type="match status" value="1"/>
</dbReference>
<dbReference type="GO" id="GO:0032259">
    <property type="term" value="P:methylation"/>
    <property type="evidence" value="ECO:0007669"/>
    <property type="project" value="UniProtKB-KW"/>
</dbReference>
<evidence type="ECO:0000256" key="3">
    <source>
        <dbReference type="PROSITE-ProRule" id="PRU00333"/>
    </source>
</evidence>
<dbReference type="PANTHER" id="PTHR11103:SF18">
    <property type="entry name" value="SLR1189 PROTEIN"/>
    <property type="match status" value="1"/>
</dbReference>
<evidence type="ECO:0000313" key="5">
    <source>
        <dbReference type="EMBL" id="TWT30189.1"/>
    </source>
</evidence>
<dbReference type="InterPro" id="IPR003726">
    <property type="entry name" value="HCY_dom"/>
</dbReference>
<comment type="caution">
    <text evidence="5">The sequence shown here is derived from an EMBL/GenBank/DDBJ whole genome shotgun (WGS) entry which is preliminary data.</text>
</comment>
<comment type="cofactor">
    <cofactor evidence="3">
        <name>Zn(2+)</name>
        <dbReference type="ChEBI" id="CHEBI:29105"/>
    </cofactor>
</comment>
<evidence type="ECO:0000256" key="1">
    <source>
        <dbReference type="ARBA" id="ARBA00022603"/>
    </source>
</evidence>
<dbReference type="SUPFAM" id="SSF82282">
    <property type="entry name" value="Homocysteine S-methyltransferase"/>
    <property type="match status" value="1"/>
</dbReference>
<sequence>MPLHRDSLPQLNNQTVLTDGGLETVLLFQKGFELPEFCAFPLLRDEEGRRAVAAYLDDYLAIARRHGVALLLESNTWRASPDWVARLGFKDSDTADINREAIDLLAAARASNPDVTTVISGCIGPRGDGYVPGAAMTADEAQGYHRTQVEALAGSEADLITALTLNYVEEAVGLARAAGEASMPCAISFTVETDGRLPTGQPLGEAIEQCDNLSPVRPAYYMINCAHPTHFAAVVAQGDPWTKRLGGVRANASTKSHAELDEMTTLDEGNPADLGERLGALRKDLPQLNVLGGCCGTDHRHIAAIAEACCGG</sequence>
<dbReference type="Proteomes" id="UP000316714">
    <property type="component" value="Unassembled WGS sequence"/>
</dbReference>
<keyword evidence="2 3" id="KW-0808">Transferase</keyword>